<accession>A0ABU5DJ77</accession>
<dbReference type="EMBL" id="JAXCLA010000005">
    <property type="protein sequence ID" value="MDY0746353.1"/>
    <property type="molecule type" value="Genomic_DNA"/>
</dbReference>
<feature type="transmembrane region" description="Helical" evidence="7">
    <location>
        <begin position="116"/>
        <end position="139"/>
    </location>
</feature>
<dbReference type="Proteomes" id="UP001285263">
    <property type="component" value="Unassembled WGS sequence"/>
</dbReference>
<feature type="domain" description="Major facilitator superfamily (MFS) profile" evidence="8">
    <location>
        <begin position="21"/>
        <end position="435"/>
    </location>
</feature>
<dbReference type="SUPFAM" id="SSF103473">
    <property type="entry name" value="MFS general substrate transporter"/>
    <property type="match status" value="1"/>
</dbReference>
<proteinExistence type="inferred from homology"/>
<evidence type="ECO:0000256" key="4">
    <source>
        <dbReference type="ARBA" id="ARBA00022692"/>
    </source>
</evidence>
<name>A0ABU5DJ77_9BURK</name>
<evidence type="ECO:0000256" key="5">
    <source>
        <dbReference type="ARBA" id="ARBA00022989"/>
    </source>
</evidence>
<keyword evidence="4 7" id="KW-0812">Transmembrane</keyword>
<feature type="transmembrane region" description="Helical" evidence="7">
    <location>
        <begin position="411"/>
        <end position="431"/>
    </location>
</feature>
<keyword evidence="6 7" id="KW-0472">Membrane</keyword>
<dbReference type="Pfam" id="PF07690">
    <property type="entry name" value="MFS_1"/>
    <property type="match status" value="1"/>
</dbReference>
<dbReference type="Gene3D" id="1.20.1250.20">
    <property type="entry name" value="MFS general substrate transporter like domains"/>
    <property type="match status" value="1"/>
</dbReference>
<dbReference type="PANTHER" id="PTHR23511">
    <property type="entry name" value="SYNAPTIC VESICLE GLYCOPROTEIN 2"/>
    <property type="match status" value="1"/>
</dbReference>
<feature type="transmembrane region" description="Helical" evidence="7">
    <location>
        <begin position="383"/>
        <end position="405"/>
    </location>
</feature>
<dbReference type="InterPro" id="IPR011701">
    <property type="entry name" value="MFS"/>
</dbReference>
<dbReference type="InterPro" id="IPR036259">
    <property type="entry name" value="MFS_trans_sf"/>
</dbReference>
<evidence type="ECO:0000256" key="6">
    <source>
        <dbReference type="ARBA" id="ARBA00023136"/>
    </source>
</evidence>
<feature type="transmembrane region" description="Helical" evidence="7">
    <location>
        <begin position="21"/>
        <end position="51"/>
    </location>
</feature>
<evidence type="ECO:0000259" key="8">
    <source>
        <dbReference type="PROSITE" id="PS50850"/>
    </source>
</evidence>
<protein>
    <submittedName>
        <fullName evidence="9">MFS transporter</fullName>
    </submittedName>
</protein>
<evidence type="ECO:0000313" key="9">
    <source>
        <dbReference type="EMBL" id="MDY0746353.1"/>
    </source>
</evidence>
<comment type="subcellular location">
    <subcellularLocation>
        <location evidence="1">Membrane</location>
        <topology evidence="1">Multi-pass membrane protein</topology>
    </subcellularLocation>
</comment>
<evidence type="ECO:0000256" key="7">
    <source>
        <dbReference type="SAM" id="Phobius"/>
    </source>
</evidence>
<evidence type="ECO:0000313" key="10">
    <source>
        <dbReference type="Proteomes" id="UP001285263"/>
    </source>
</evidence>
<feature type="transmembrane region" description="Helical" evidence="7">
    <location>
        <begin position="63"/>
        <end position="85"/>
    </location>
</feature>
<comment type="caution">
    <text evidence="9">The sequence shown here is derived from an EMBL/GenBank/DDBJ whole genome shotgun (WGS) entry which is preliminary data.</text>
</comment>
<evidence type="ECO:0000256" key="3">
    <source>
        <dbReference type="ARBA" id="ARBA00022448"/>
    </source>
</evidence>
<dbReference type="PROSITE" id="PS50850">
    <property type="entry name" value="MFS"/>
    <property type="match status" value="1"/>
</dbReference>
<feature type="transmembrane region" description="Helical" evidence="7">
    <location>
        <begin position="92"/>
        <end position="110"/>
    </location>
</feature>
<keyword evidence="10" id="KW-1185">Reference proteome</keyword>
<evidence type="ECO:0000256" key="1">
    <source>
        <dbReference type="ARBA" id="ARBA00004141"/>
    </source>
</evidence>
<feature type="transmembrane region" description="Helical" evidence="7">
    <location>
        <begin position="347"/>
        <end position="371"/>
    </location>
</feature>
<organism evidence="9 10">
    <name type="scientific">Roseateles agri</name>
    <dbReference type="NCBI Taxonomy" id="3098619"/>
    <lineage>
        <taxon>Bacteria</taxon>
        <taxon>Pseudomonadati</taxon>
        <taxon>Pseudomonadota</taxon>
        <taxon>Betaproteobacteria</taxon>
        <taxon>Burkholderiales</taxon>
        <taxon>Sphaerotilaceae</taxon>
        <taxon>Roseateles</taxon>
    </lineage>
</organism>
<comment type="similarity">
    <text evidence="2">Belongs to the major facilitator superfamily. Sugar transporter (TC 2.A.1.1) family.</text>
</comment>
<feature type="transmembrane region" description="Helical" evidence="7">
    <location>
        <begin position="151"/>
        <end position="174"/>
    </location>
</feature>
<feature type="transmembrane region" description="Helical" evidence="7">
    <location>
        <begin position="323"/>
        <end position="341"/>
    </location>
</feature>
<dbReference type="RefSeq" id="WP_320424255.1">
    <property type="nucleotide sequence ID" value="NZ_JAXCLA010000005.1"/>
</dbReference>
<keyword evidence="3" id="KW-0813">Transport</keyword>
<dbReference type="PANTHER" id="PTHR23511:SF34">
    <property type="entry name" value="SYNAPTIC VESICLE GLYCOPROTEIN 2"/>
    <property type="match status" value="1"/>
</dbReference>
<dbReference type="InterPro" id="IPR020846">
    <property type="entry name" value="MFS_dom"/>
</dbReference>
<sequence length="441" mass="45793">MTPAATQDDIALRLDRLPVTALHLLAVGLCAVGFALDTFELALGGILAAVFSAPAHALPARELSLLLASVYIGATIGAPLLGWLADRFGRRQLLMVLMLGLGAASLASALSPSPALLALCRGLGGVALGAYPPIVIAYLTDLVPPTRRGMLIFAMVAFASLGPPAGIFLVRFLTPLQPLGLEAWRWGFLAGGVGTAIVGALFRLLPESPRWLQARGREAQAEAAFARLQQSRTMLAAVPRPVPAKAVGDDPVRPCALHQAVVAGIFLLSPWATVAFPILSGAVLAQKGYQLSDTLLVLGLSWFGPLIGTLLASSSVDRLERRVALCLCAVAMVAAGGLFVIGDGAAWLAATSIAFTLASALYVPTLTMYSAELFPTAARARSLAAAWAFNRIGAAIAPMLLLPLLHSAGATAMFGVVALTLLGSLLLLGVAPRGRQRMPVR</sequence>
<feature type="transmembrane region" description="Helical" evidence="7">
    <location>
        <begin position="260"/>
        <end position="283"/>
    </location>
</feature>
<feature type="transmembrane region" description="Helical" evidence="7">
    <location>
        <begin position="295"/>
        <end position="316"/>
    </location>
</feature>
<feature type="transmembrane region" description="Helical" evidence="7">
    <location>
        <begin position="186"/>
        <end position="205"/>
    </location>
</feature>
<gene>
    <name evidence="9" type="ORF">SNE35_17710</name>
</gene>
<reference evidence="9 10" key="1">
    <citation type="submission" date="2023-11" db="EMBL/GenBank/DDBJ databases">
        <title>Paucibacter sp. nov., isolated from fresh soil in Korea.</title>
        <authorList>
            <person name="Le N.T.T."/>
        </authorList>
    </citation>
    <scope>NUCLEOTIDE SEQUENCE [LARGE SCALE GENOMIC DNA]</scope>
    <source>
        <strain evidence="9 10">R3-3</strain>
    </source>
</reference>
<keyword evidence="5 7" id="KW-1133">Transmembrane helix</keyword>
<evidence type="ECO:0000256" key="2">
    <source>
        <dbReference type="ARBA" id="ARBA00010992"/>
    </source>
</evidence>